<dbReference type="SUPFAM" id="SSF53098">
    <property type="entry name" value="Ribonuclease H-like"/>
    <property type="match status" value="1"/>
</dbReference>
<organism evidence="2 3">
    <name type="scientific">Mycena rosella</name>
    <name type="common">Pink bonnet</name>
    <name type="synonym">Agaricus rosellus</name>
    <dbReference type="NCBI Taxonomy" id="1033263"/>
    <lineage>
        <taxon>Eukaryota</taxon>
        <taxon>Fungi</taxon>
        <taxon>Dikarya</taxon>
        <taxon>Basidiomycota</taxon>
        <taxon>Agaricomycotina</taxon>
        <taxon>Agaricomycetes</taxon>
        <taxon>Agaricomycetidae</taxon>
        <taxon>Agaricales</taxon>
        <taxon>Marasmiineae</taxon>
        <taxon>Mycenaceae</taxon>
        <taxon>Mycena</taxon>
    </lineage>
</organism>
<name>A0AAD7BFP9_MYCRO</name>
<sequence>MPYGPAEKDVIQRQVLRTIVSGGLPLEAFEEHKMKVLISMFRTTAPAILPTGKVVGGRLLNAAAADVEAVTLKALKGKMAGLLTDSWKCKKKNAVNAICANVEFKSYLIELIEVTALNKDGPSLCEQFAGMIDRVEVKYGCIIIYFTTDADGGSKKGRQLLGIKRPWLILPSCWAHQFQLILGDYFKVHDMAAVIAEDATALIAWINNHGKVHKIFDEAQKIISQDRLGSIVILAYLVANLTRWTTHFIAFCRLFLLRAALQLAVLQNRSAIIAAEVGAATSKEGQRLKEDAERFCALIEDATFWNGLEAKDSTRLDQVLLTIAGIFLRFTDHPEPEVKKAMLVRLEKRWNDCDQPAFLAALILNPFEKLSCLGLNANLNQFKCLNLLISLYRRMSDRPDNSDTPEQRKVKEAEVSKAFLQYLSGTGDFADFDATLWEETNHNTNPIPVWDAFTGSRHLKELAEFAIVILNIVANQAGWERTFSRTKIEQSDHRNRLSLAKIDKRTKVNERAAEASEPEDGEVLFGGAEKPRTRKPSTRVMEEEERLMEAFAEVMEEEVPDDGAIEIDSDEEYGA</sequence>
<reference evidence="2" key="1">
    <citation type="submission" date="2023-03" db="EMBL/GenBank/DDBJ databases">
        <title>Massive genome expansion in bonnet fungi (Mycena s.s.) driven by repeated elements and novel gene families across ecological guilds.</title>
        <authorList>
            <consortium name="Lawrence Berkeley National Laboratory"/>
            <person name="Harder C.B."/>
            <person name="Miyauchi S."/>
            <person name="Viragh M."/>
            <person name="Kuo A."/>
            <person name="Thoen E."/>
            <person name="Andreopoulos B."/>
            <person name="Lu D."/>
            <person name="Skrede I."/>
            <person name="Drula E."/>
            <person name="Henrissat B."/>
            <person name="Morin E."/>
            <person name="Kohler A."/>
            <person name="Barry K."/>
            <person name="LaButti K."/>
            <person name="Morin E."/>
            <person name="Salamov A."/>
            <person name="Lipzen A."/>
            <person name="Mereny Z."/>
            <person name="Hegedus B."/>
            <person name="Baldrian P."/>
            <person name="Stursova M."/>
            <person name="Weitz H."/>
            <person name="Taylor A."/>
            <person name="Grigoriev I.V."/>
            <person name="Nagy L.G."/>
            <person name="Martin F."/>
            <person name="Kauserud H."/>
        </authorList>
    </citation>
    <scope>NUCLEOTIDE SEQUENCE</scope>
    <source>
        <strain evidence="2">CBHHK067</strain>
    </source>
</reference>
<keyword evidence="3" id="KW-1185">Reference proteome</keyword>
<evidence type="ECO:0000256" key="1">
    <source>
        <dbReference type="SAM" id="MobiDB-lite"/>
    </source>
</evidence>
<comment type="caution">
    <text evidence="2">The sequence shown here is derived from an EMBL/GenBank/DDBJ whole genome shotgun (WGS) entry which is preliminary data.</text>
</comment>
<protein>
    <submittedName>
        <fullName evidence="2">Ribonuclease H-like domain-containing protein</fullName>
    </submittedName>
</protein>
<feature type="region of interest" description="Disordered" evidence="1">
    <location>
        <begin position="508"/>
        <end position="575"/>
    </location>
</feature>
<dbReference type="Proteomes" id="UP001221757">
    <property type="component" value="Unassembled WGS sequence"/>
</dbReference>
<proteinExistence type="predicted"/>
<gene>
    <name evidence="2" type="ORF">B0H17DRAFT_1219686</name>
</gene>
<dbReference type="AlphaFoldDB" id="A0AAD7BFP9"/>
<feature type="compositionally biased region" description="Acidic residues" evidence="1">
    <location>
        <begin position="554"/>
        <end position="575"/>
    </location>
</feature>
<evidence type="ECO:0000313" key="2">
    <source>
        <dbReference type="EMBL" id="KAJ7619879.1"/>
    </source>
</evidence>
<dbReference type="InterPro" id="IPR012337">
    <property type="entry name" value="RNaseH-like_sf"/>
</dbReference>
<evidence type="ECO:0000313" key="3">
    <source>
        <dbReference type="Proteomes" id="UP001221757"/>
    </source>
</evidence>
<accession>A0AAD7BFP9</accession>
<dbReference type="EMBL" id="JARKIE010000716">
    <property type="protein sequence ID" value="KAJ7619879.1"/>
    <property type="molecule type" value="Genomic_DNA"/>
</dbReference>